<accession>A0A423UKD9</accession>
<dbReference type="Gene3D" id="3.20.20.140">
    <property type="entry name" value="Metal-dependent hydrolases"/>
    <property type="match status" value="1"/>
</dbReference>
<dbReference type="Pfam" id="PF07969">
    <property type="entry name" value="Amidohydro_3"/>
    <property type="match status" value="1"/>
</dbReference>
<dbReference type="GO" id="GO:0016810">
    <property type="term" value="F:hydrolase activity, acting on carbon-nitrogen (but not peptide) bonds"/>
    <property type="evidence" value="ECO:0007669"/>
    <property type="project" value="InterPro"/>
</dbReference>
<dbReference type="PANTHER" id="PTHR22642:SF2">
    <property type="entry name" value="PROTEIN LONG AFTER FAR-RED 3"/>
    <property type="match status" value="1"/>
</dbReference>
<dbReference type="InterPro" id="IPR011059">
    <property type="entry name" value="Metal-dep_hydrolase_composite"/>
</dbReference>
<sequence>MNGTAEARMPMNAYFLPNCLNAPMADCPVVRPSAVSSSSSDTPNVNTSTRYVSRNVPPPYFAARYGKRHMFPSPTAEAAAARMNAHLPDQDERAGVPVEDIDNLRCRSINAREPPARTRPREAGYGRRRTSTLCAAIQMHHYSGKTPLGDHVFAEARSWATRVARPDPQRVRSRVVTGGMHTGHRSLAVVGRVPVAMLCAALWSSLCRRNERIPPMNHPACLSRRTFLAGSAVLAATAGLGLLGCSTAGTDTAAPNAASNADGPVNAYYENAVIYTVDGQDRMAEALAVRDGKIAFVGSSSDGQRYKDTAQNVVDLQGRFVLPGLIEGHIHSGSPDFFDFSLIGLPTADDELAAIKEYVDAHPEKDTYLGFGYMASLYPGEELERGPKKERLDEISPDKPLLVYSFDGHGAWLNSKAFELLGITPDTPSTPGGEIYKNEDGSLWGTLADSAMSMTSKYPVNQENVADGLATFLQGLNALGYTSIFTPPGNGFFPVPYEGYQTLADRDGLTMRVRGAGIVTSWQTDEDLTKLEELKKKYDSDALKVIAGKIFVDGVMDNESALLSEPYADNPSNYGETGWEQDPLNQAAAAINRAGMLAHIHAIGDEAVTMGLDAIEYAEQNVPDDDERNAITHLQLVKEDDVPRFAELEVTAVADPYWHFKEPQYWESKESPALGERAEKMYPMKSFVDAGVTLVSASDFPVTSNPNPFYAMQFGVTRNLVDGKPYDVPDITDMDDPAYLLWPEERVNIKRMIRSFTADAAWALSLDGETGSLEEGKAADFIVVDQNVLEAKPLDIKNTKVLATYLRGEKVFDAEEAAKQQS</sequence>
<reference evidence="3" key="1">
    <citation type="submission" date="2018-05" db="EMBL/GenBank/DDBJ databases">
        <title>Genome Sequencing of selected type strains of the family Eggerthellaceae.</title>
        <authorList>
            <person name="Danylec N."/>
            <person name="Stoll D.A."/>
            <person name="Doetsch A."/>
            <person name="Huch M."/>
        </authorList>
    </citation>
    <scope>NUCLEOTIDE SEQUENCE [LARGE SCALE GENOMIC DNA]</scope>
    <source>
        <strain evidence="3">DSM 27213</strain>
    </source>
</reference>
<protein>
    <recommendedName>
        <fullName evidence="1">Amidohydrolase 3 domain-containing protein</fullName>
    </recommendedName>
</protein>
<dbReference type="NCBIfam" id="TIGR01409">
    <property type="entry name" value="TAT_signal_seq"/>
    <property type="match status" value="1"/>
</dbReference>
<comment type="caution">
    <text evidence="2">The sequence shown here is derived from an EMBL/GenBank/DDBJ whole genome shotgun (WGS) entry which is preliminary data.</text>
</comment>
<dbReference type="PANTHER" id="PTHR22642">
    <property type="entry name" value="IMIDAZOLONEPROPIONASE"/>
    <property type="match status" value="1"/>
</dbReference>
<dbReference type="InterPro" id="IPR033932">
    <property type="entry name" value="YtcJ-like"/>
</dbReference>
<dbReference type="InterPro" id="IPR032466">
    <property type="entry name" value="Metal_Hydrolase"/>
</dbReference>
<feature type="domain" description="Amidohydrolase 3" evidence="1">
    <location>
        <begin position="313"/>
        <end position="812"/>
    </location>
</feature>
<dbReference type="SUPFAM" id="SSF51338">
    <property type="entry name" value="Composite domain of metallo-dependent hydrolases"/>
    <property type="match status" value="1"/>
</dbReference>
<dbReference type="Gene3D" id="2.30.40.10">
    <property type="entry name" value="Urease, subunit C, domain 1"/>
    <property type="match status" value="1"/>
</dbReference>
<name>A0A423UKD9_9ACTN</name>
<dbReference type="Proteomes" id="UP000285258">
    <property type="component" value="Unassembled WGS sequence"/>
</dbReference>
<dbReference type="InterPro" id="IPR013108">
    <property type="entry name" value="Amidohydro_3"/>
</dbReference>
<evidence type="ECO:0000313" key="3">
    <source>
        <dbReference type="Proteomes" id="UP000285258"/>
    </source>
</evidence>
<dbReference type="InterPro" id="IPR019546">
    <property type="entry name" value="TAT_signal_bac_arc"/>
</dbReference>
<dbReference type="EMBL" id="QIBW01000007">
    <property type="protein sequence ID" value="ROT89979.1"/>
    <property type="molecule type" value="Genomic_DNA"/>
</dbReference>
<evidence type="ECO:0000259" key="1">
    <source>
        <dbReference type="Pfam" id="PF07969"/>
    </source>
</evidence>
<dbReference type="AlphaFoldDB" id="A0A423UKD9"/>
<evidence type="ECO:0000313" key="2">
    <source>
        <dbReference type="EMBL" id="ROT89979.1"/>
    </source>
</evidence>
<dbReference type="SUPFAM" id="SSF51556">
    <property type="entry name" value="Metallo-dependent hydrolases"/>
    <property type="match status" value="1"/>
</dbReference>
<proteinExistence type="predicted"/>
<dbReference type="Gene3D" id="3.10.310.70">
    <property type="match status" value="1"/>
</dbReference>
<organism evidence="2 3">
    <name type="scientific">Gordonibacter urolithinfaciens</name>
    <dbReference type="NCBI Taxonomy" id="1335613"/>
    <lineage>
        <taxon>Bacteria</taxon>
        <taxon>Bacillati</taxon>
        <taxon>Actinomycetota</taxon>
        <taxon>Coriobacteriia</taxon>
        <taxon>Eggerthellales</taxon>
        <taxon>Eggerthellaceae</taxon>
        <taxon>Gordonibacter</taxon>
    </lineage>
</organism>
<dbReference type="CDD" id="cd01300">
    <property type="entry name" value="YtcJ_like"/>
    <property type="match status" value="1"/>
</dbReference>
<gene>
    <name evidence="2" type="ORF">DMP12_07680</name>
</gene>